<dbReference type="GO" id="GO:0016810">
    <property type="term" value="F:hydrolase activity, acting on carbon-nitrogen (but not peptide) bonds"/>
    <property type="evidence" value="ECO:0007669"/>
    <property type="project" value="InterPro"/>
</dbReference>
<keyword evidence="1" id="KW-0479">Metal-binding</keyword>
<dbReference type="Gene3D" id="3.20.20.370">
    <property type="entry name" value="Glycoside hydrolase/deacetylase"/>
    <property type="match status" value="1"/>
</dbReference>
<dbReference type="GO" id="GO:0016020">
    <property type="term" value="C:membrane"/>
    <property type="evidence" value="ECO:0007669"/>
    <property type="project" value="TreeGrafter"/>
</dbReference>
<dbReference type="Pfam" id="PF01522">
    <property type="entry name" value="Polysacc_deac_1"/>
    <property type="match status" value="1"/>
</dbReference>
<dbReference type="GO" id="GO:0046872">
    <property type="term" value="F:metal ion binding"/>
    <property type="evidence" value="ECO:0007669"/>
    <property type="project" value="UniProtKB-KW"/>
</dbReference>
<dbReference type="InterPro" id="IPR050248">
    <property type="entry name" value="Polysacc_deacetylase_ArnD"/>
</dbReference>
<sequence length="232" mass="25603">MAISAAISAVAAVAVLMPGATPVQRQGDVLTRIPTKRKVVALTFDAGFNAKGIGEITRTLKRERVPATFFMTGKFARSHPAAIRKIAKSGFPVGNHSYRHPDFRKLSKKARNSEVRRADQAIRKVTGRTTKPLFRFPFGMASGADIRDVRKQGYEPIGWTVDTQGWKGAYRGRGPKAVVSRAVRWLRPGHIILMHCGAARDRSTPDADALPALIDRLRKEGYSFTDLRHLSS</sequence>
<feature type="domain" description="NodB homology" evidence="3">
    <location>
        <begin position="38"/>
        <end position="225"/>
    </location>
</feature>
<gene>
    <name evidence="4" type="ORF">G5C51_05355</name>
</gene>
<protein>
    <submittedName>
        <fullName evidence="4">Polysaccharide deacetylase family protein</fullName>
    </submittedName>
</protein>
<dbReference type="EMBL" id="JAAKZV010000013">
    <property type="protein sequence ID" value="NGN63334.1"/>
    <property type="molecule type" value="Genomic_DNA"/>
</dbReference>
<evidence type="ECO:0000313" key="4">
    <source>
        <dbReference type="EMBL" id="NGN63334.1"/>
    </source>
</evidence>
<organism evidence="4 5">
    <name type="scientific">Streptomyces coryli</name>
    <dbReference type="NCBI Taxonomy" id="1128680"/>
    <lineage>
        <taxon>Bacteria</taxon>
        <taxon>Bacillati</taxon>
        <taxon>Actinomycetota</taxon>
        <taxon>Actinomycetes</taxon>
        <taxon>Kitasatosporales</taxon>
        <taxon>Streptomycetaceae</taxon>
        <taxon>Streptomyces</taxon>
    </lineage>
</organism>
<dbReference type="PROSITE" id="PS51677">
    <property type="entry name" value="NODB"/>
    <property type="match status" value="1"/>
</dbReference>
<evidence type="ECO:0000313" key="5">
    <source>
        <dbReference type="Proteomes" id="UP000481583"/>
    </source>
</evidence>
<dbReference type="InterPro" id="IPR011330">
    <property type="entry name" value="Glyco_hydro/deAcase_b/a-brl"/>
</dbReference>
<dbReference type="AlphaFoldDB" id="A0A6G4TTY5"/>
<evidence type="ECO:0000259" key="3">
    <source>
        <dbReference type="PROSITE" id="PS51677"/>
    </source>
</evidence>
<comment type="caution">
    <text evidence="4">The sequence shown here is derived from an EMBL/GenBank/DDBJ whole genome shotgun (WGS) entry which is preliminary data.</text>
</comment>
<dbReference type="Proteomes" id="UP000481583">
    <property type="component" value="Unassembled WGS sequence"/>
</dbReference>
<reference evidence="4 5" key="1">
    <citation type="submission" date="2020-02" db="EMBL/GenBank/DDBJ databases">
        <title>Whole-genome analyses of novel actinobacteria.</title>
        <authorList>
            <person name="Sahin N."/>
        </authorList>
    </citation>
    <scope>NUCLEOTIDE SEQUENCE [LARGE SCALE GENOMIC DNA]</scope>
    <source>
        <strain evidence="4 5">A7024</strain>
    </source>
</reference>
<dbReference type="PANTHER" id="PTHR10587">
    <property type="entry name" value="GLYCOSYL TRANSFERASE-RELATED"/>
    <property type="match status" value="1"/>
</dbReference>
<keyword evidence="2" id="KW-0378">Hydrolase</keyword>
<name>A0A6G4TTY5_9ACTN</name>
<dbReference type="InterPro" id="IPR002509">
    <property type="entry name" value="NODB_dom"/>
</dbReference>
<dbReference type="CDD" id="cd10917">
    <property type="entry name" value="CE4_NodB_like_6s_7s"/>
    <property type="match status" value="1"/>
</dbReference>
<keyword evidence="5" id="KW-1185">Reference proteome</keyword>
<dbReference type="RefSeq" id="WP_165232520.1">
    <property type="nucleotide sequence ID" value="NZ_JAAKZV010000013.1"/>
</dbReference>
<evidence type="ECO:0000256" key="1">
    <source>
        <dbReference type="ARBA" id="ARBA00022723"/>
    </source>
</evidence>
<evidence type="ECO:0000256" key="2">
    <source>
        <dbReference type="ARBA" id="ARBA00022801"/>
    </source>
</evidence>
<dbReference type="GO" id="GO:0005975">
    <property type="term" value="P:carbohydrate metabolic process"/>
    <property type="evidence" value="ECO:0007669"/>
    <property type="project" value="InterPro"/>
</dbReference>
<dbReference type="SUPFAM" id="SSF88713">
    <property type="entry name" value="Glycoside hydrolase/deacetylase"/>
    <property type="match status" value="1"/>
</dbReference>
<proteinExistence type="predicted"/>
<dbReference type="PANTHER" id="PTHR10587:SF133">
    <property type="entry name" value="CHITIN DEACETYLASE 1-RELATED"/>
    <property type="match status" value="1"/>
</dbReference>
<accession>A0A6G4TTY5</accession>